<dbReference type="SUPFAM" id="SSF52402">
    <property type="entry name" value="Adenine nucleotide alpha hydrolases-like"/>
    <property type="match status" value="1"/>
</dbReference>
<dbReference type="AlphaFoldDB" id="A0A212JIX4"/>
<comment type="subcellular location">
    <subcellularLocation>
        <location evidence="2">Cytoplasm</location>
    </subcellularLocation>
</comment>
<proteinExistence type="inferred from homology"/>
<dbReference type="PRINTS" id="PR01438">
    <property type="entry name" value="UNVRSLSTRESS"/>
</dbReference>
<reference evidence="4" key="1">
    <citation type="submission" date="2016-04" db="EMBL/GenBank/DDBJ databases">
        <authorList>
            <person name="Evans L.H."/>
            <person name="Alamgir A."/>
            <person name="Owens N."/>
            <person name="Weber N.D."/>
            <person name="Virtaneva K."/>
            <person name="Barbian K."/>
            <person name="Babar A."/>
            <person name="Rosenke K."/>
        </authorList>
    </citation>
    <scope>NUCLEOTIDE SEQUENCE</scope>
    <source>
        <strain evidence="4">86</strain>
    </source>
</reference>
<dbReference type="InterPro" id="IPR006015">
    <property type="entry name" value="Universal_stress_UspA"/>
</dbReference>
<accession>A0A212JIX4</accession>
<protein>
    <recommendedName>
        <fullName evidence="2">Universal stress protein</fullName>
    </recommendedName>
</protein>
<evidence type="ECO:0000259" key="3">
    <source>
        <dbReference type="Pfam" id="PF00582"/>
    </source>
</evidence>
<evidence type="ECO:0000256" key="2">
    <source>
        <dbReference type="PIRNR" id="PIRNR006276"/>
    </source>
</evidence>
<dbReference type="Pfam" id="PF00582">
    <property type="entry name" value="Usp"/>
    <property type="match status" value="1"/>
</dbReference>
<keyword evidence="2" id="KW-0963">Cytoplasm</keyword>
<dbReference type="Gene3D" id="3.40.50.620">
    <property type="entry name" value="HUPs"/>
    <property type="match status" value="1"/>
</dbReference>
<evidence type="ECO:0000256" key="1">
    <source>
        <dbReference type="ARBA" id="ARBA00008791"/>
    </source>
</evidence>
<organism evidence="4">
    <name type="scientific">uncultured delta proteobacterium</name>
    <dbReference type="NCBI Taxonomy" id="34034"/>
    <lineage>
        <taxon>Bacteria</taxon>
        <taxon>Deltaproteobacteria</taxon>
        <taxon>environmental samples</taxon>
    </lineage>
</organism>
<dbReference type="GO" id="GO:0005737">
    <property type="term" value="C:cytoplasm"/>
    <property type="evidence" value="ECO:0007669"/>
    <property type="project" value="UniProtKB-SubCell"/>
</dbReference>
<comment type="similarity">
    <text evidence="1 2">Belongs to the universal stress protein A family.</text>
</comment>
<dbReference type="PIRSF" id="PIRSF006276">
    <property type="entry name" value="UspA"/>
    <property type="match status" value="1"/>
</dbReference>
<dbReference type="PANTHER" id="PTHR46268:SF6">
    <property type="entry name" value="UNIVERSAL STRESS PROTEIN UP12"/>
    <property type="match status" value="1"/>
</dbReference>
<dbReference type="EMBL" id="FLUQ01000001">
    <property type="protein sequence ID" value="SBV99361.1"/>
    <property type="molecule type" value="Genomic_DNA"/>
</dbReference>
<sequence>MLNNIKKILCAVDLSEHSKMVAEYAISMAKAFDAEITVLYTAPSLSQYVGFHVPPSSIENFVGEIVTGAEQSMDEFIAECFKDPSIKVEGKILSGYAAQEIIGYANTNGMDIIIMGTHGRTGIDRMLFGSVAEKVVKTATMPVMTIRPKG</sequence>
<dbReference type="InterPro" id="IPR014729">
    <property type="entry name" value="Rossmann-like_a/b/a_fold"/>
</dbReference>
<dbReference type="PANTHER" id="PTHR46268">
    <property type="entry name" value="STRESS RESPONSE PROTEIN NHAX"/>
    <property type="match status" value="1"/>
</dbReference>
<dbReference type="InterPro" id="IPR006016">
    <property type="entry name" value="UspA"/>
</dbReference>
<gene>
    <name evidence="4" type="ORF">KL86DPRO_11573</name>
</gene>
<dbReference type="CDD" id="cd00293">
    <property type="entry name" value="USP-like"/>
    <property type="match status" value="1"/>
</dbReference>
<feature type="domain" description="UspA" evidence="3">
    <location>
        <begin position="5"/>
        <end position="147"/>
    </location>
</feature>
<name>A0A212JIX4_9DELT</name>
<evidence type="ECO:0000313" key="4">
    <source>
        <dbReference type="EMBL" id="SBV99361.1"/>
    </source>
</evidence>